<evidence type="ECO:0000256" key="3">
    <source>
        <dbReference type="ARBA" id="ARBA00022741"/>
    </source>
</evidence>
<dbReference type="PIRSF" id="PIRSF001549">
    <property type="entry name" value="His-tRNA_synth"/>
    <property type="match status" value="1"/>
</dbReference>
<keyword evidence="4 8" id="KW-0067">ATP-binding</keyword>
<dbReference type="PROSITE" id="PS50862">
    <property type="entry name" value="AA_TRNA_LIGASE_II"/>
    <property type="match status" value="1"/>
</dbReference>
<dbReference type="InterPro" id="IPR041715">
    <property type="entry name" value="HisRS-like_core"/>
</dbReference>
<dbReference type="Gene3D" id="3.40.50.800">
    <property type="entry name" value="Anticodon-binding domain"/>
    <property type="match status" value="1"/>
</dbReference>
<dbReference type="STRING" id="1798392.A3A79_00735"/>
<dbReference type="PANTHER" id="PTHR11476:SF7">
    <property type="entry name" value="HISTIDINE--TRNA LIGASE"/>
    <property type="match status" value="1"/>
</dbReference>
<proteinExistence type="inferred from homology"/>
<comment type="subcellular location">
    <subcellularLocation>
        <location evidence="8">Cytoplasm</location>
    </subcellularLocation>
</comment>
<feature type="domain" description="Aminoacyl-transfer RNA synthetases class-II family profile" evidence="10">
    <location>
        <begin position="33"/>
        <end position="312"/>
    </location>
</feature>
<dbReference type="SUPFAM" id="SSF55681">
    <property type="entry name" value="Class II aaRS and biotin synthetases"/>
    <property type="match status" value="1"/>
</dbReference>
<keyword evidence="8" id="KW-0963">Cytoplasm</keyword>
<feature type="binding site" evidence="9">
    <location>
        <position position="126"/>
    </location>
    <ligand>
        <name>L-histidine</name>
        <dbReference type="ChEBI" id="CHEBI:57595"/>
    </ligand>
</feature>
<feature type="binding site" evidence="9">
    <location>
        <begin position="242"/>
        <end position="243"/>
    </location>
    <ligand>
        <name>L-histidine</name>
        <dbReference type="ChEBI" id="CHEBI:57595"/>
    </ligand>
</feature>
<dbReference type="EMBL" id="MFJV01000001">
    <property type="protein sequence ID" value="OGG24646.1"/>
    <property type="molecule type" value="Genomic_DNA"/>
</dbReference>
<evidence type="ECO:0000256" key="9">
    <source>
        <dbReference type="PIRSR" id="PIRSR001549-1"/>
    </source>
</evidence>
<dbReference type="AlphaFoldDB" id="A0A1F6AJ44"/>
<dbReference type="InterPro" id="IPR004516">
    <property type="entry name" value="HisRS/HisZ"/>
</dbReference>
<dbReference type="GO" id="GO:0006427">
    <property type="term" value="P:histidyl-tRNA aminoacylation"/>
    <property type="evidence" value="ECO:0007669"/>
    <property type="project" value="UniProtKB-UniRule"/>
</dbReference>
<sequence length="398" mass="44863">MIKAQTLKGFRDFLPVDAIKRQFVVGKIKTAFERFGFDPLETPALEYAETLLGKYGDEADKLLYVFEDRGGRKVGMRYDQTVPLARVVAQYQNLPKPFKRYQIQPVWRAENPQKGRYREFLQCDADIVGDTSPLSDAEVIALAIKTIESLGFRTFRVFINDRTLFDDIPLSAITIVDKLKKIGEEGVKKELLEKKFDPSLLSQVKNNKPTQNLRQILTALSSLGVSEKIVQFEPTLARGLDYYTGTIFEIAIDGYLAGSVCGGGRYDNLIGQFTGKDVPAVGFAFGFDRIVEAMEQFNLLPNMSTVTRALVTAFENIDSRTLTSSLRKAGINTELFYEPAKLDKQLKYADRKGIPYVIIQGPDEVKRGVVKLKNLQTKEQEELAVEEVIKKLKEFKGV</sequence>
<dbReference type="InterPro" id="IPR004154">
    <property type="entry name" value="Anticodon-bd"/>
</dbReference>
<reference evidence="11 12" key="1">
    <citation type="journal article" date="2016" name="Nat. Commun.">
        <title>Thousands of microbial genomes shed light on interconnected biogeochemical processes in an aquifer system.</title>
        <authorList>
            <person name="Anantharaman K."/>
            <person name="Brown C.T."/>
            <person name="Hug L.A."/>
            <person name="Sharon I."/>
            <person name="Castelle C.J."/>
            <person name="Probst A.J."/>
            <person name="Thomas B.C."/>
            <person name="Singh A."/>
            <person name="Wilkins M.J."/>
            <person name="Karaoz U."/>
            <person name="Brodie E.L."/>
            <person name="Williams K.H."/>
            <person name="Hubbard S.S."/>
            <person name="Banfield J.F."/>
        </authorList>
    </citation>
    <scope>NUCLEOTIDE SEQUENCE [LARGE SCALE GENOMIC DNA]</scope>
</reference>
<evidence type="ECO:0000313" key="12">
    <source>
        <dbReference type="Proteomes" id="UP000178759"/>
    </source>
</evidence>
<evidence type="ECO:0000313" key="11">
    <source>
        <dbReference type="EMBL" id="OGG24646.1"/>
    </source>
</evidence>
<keyword evidence="5 8" id="KW-0648">Protein biosynthesis</keyword>
<keyword evidence="3 8" id="KW-0547">Nucleotide-binding</keyword>
<dbReference type="InterPro" id="IPR033656">
    <property type="entry name" value="HisRS_anticodon"/>
</dbReference>
<dbReference type="InterPro" id="IPR006195">
    <property type="entry name" value="aa-tRNA-synth_II"/>
</dbReference>
<evidence type="ECO:0000259" key="10">
    <source>
        <dbReference type="PROSITE" id="PS50862"/>
    </source>
</evidence>
<comment type="subunit">
    <text evidence="8">Homodimer.</text>
</comment>
<comment type="catalytic activity">
    <reaction evidence="7 8">
        <text>tRNA(His) + L-histidine + ATP = L-histidyl-tRNA(His) + AMP + diphosphate + H(+)</text>
        <dbReference type="Rhea" id="RHEA:17313"/>
        <dbReference type="Rhea" id="RHEA-COMP:9665"/>
        <dbReference type="Rhea" id="RHEA-COMP:9689"/>
        <dbReference type="ChEBI" id="CHEBI:15378"/>
        <dbReference type="ChEBI" id="CHEBI:30616"/>
        <dbReference type="ChEBI" id="CHEBI:33019"/>
        <dbReference type="ChEBI" id="CHEBI:57595"/>
        <dbReference type="ChEBI" id="CHEBI:78442"/>
        <dbReference type="ChEBI" id="CHEBI:78527"/>
        <dbReference type="ChEBI" id="CHEBI:456215"/>
        <dbReference type="EC" id="6.1.1.21"/>
    </reaction>
</comment>
<feature type="binding site" evidence="9">
    <location>
        <position position="108"/>
    </location>
    <ligand>
        <name>L-histidine</name>
        <dbReference type="ChEBI" id="CHEBI:57595"/>
    </ligand>
</feature>
<dbReference type="InterPro" id="IPR015807">
    <property type="entry name" value="His-tRNA-ligase"/>
</dbReference>
<dbReference type="SUPFAM" id="SSF52954">
    <property type="entry name" value="Class II aaRS ABD-related"/>
    <property type="match status" value="1"/>
</dbReference>
<feature type="binding site" evidence="9">
    <location>
        <position position="122"/>
    </location>
    <ligand>
        <name>L-histidine</name>
        <dbReference type="ChEBI" id="CHEBI:57595"/>
    </ligand>
</feature>
<dbReference type="InterPro" id="IPR036621">
    <property type="entry name" value="Anticodon-bd_dom_sf"/>
</dbReference>
<dbReference type="NCBIfam" id="TIGR00442">
    <property type="entry name" value="hisS"/>
    <property type="match status" value="1"/>
</dbReference>
<keyword evidence="6 8" id="KW-0030">Aminoacyl-tRNA synthetase</keyword>
<evidence type="ECO:0000256" key="1">
    <source>
        <dbReference type="ARBA" id="ARBA00008226"/>
    </source>
</evidence>
<name>A0A1F6AJ44_9BACT</name>
<dbReference type="EC" id="6.1.1.21" evidence="8"/>
<comment type="similarity">
    <text evidence="1 8">Belongs to the class-II aminoacyl-tRNA synthetase family.</text>
</comment>
<accession>A0A1F6AJ44</accession>
<dbReference type="CDD" id="cd00773">
    <property type="entry name" value="HisRS-like_core"/>
    <property type="match status" value="1"/>
</dbReference>
<dbReference type="InterPro" id="IPR045864">
    <property type="entry name" value="aa-tRNA-synth_II/BPL/LPL"/>
</dbReference>
<keyword evidence="2 8" id="KW-0436">Ligase</keyword>
<protein>
    <recommendedName>
        <fullName evidence="8">Histidine--tRNA ligase</fullName>
        <ecNumber evidence="8">6.1.1.21</ecNumber>
    </recommendedName>
    <alternativeName>
        <fullName evidence="8">Histidyl-tRNA synthetase</fullName>
        <shortName evidence="8">HisRS</shortName>
    </alternativeName>
</protein>
<dbReference type="PANTHER" id="PTHR11476">
    <property type="entry name" value="HISTIDYL-TRNA SYNTHETASE"/>
    <property type="match status" value="1"/>
</dbReference>
<dbReference type="GO" id="GO:0005524">
    <property type="term" value="F:ATP binding"/>
    <property type="evidence" value="ECO:0007669"/>
    <property type="project" value="UniProtKB-UniRule"/>
</dbReference>
<organism evidence="11 12">
    <name type="scientific">Candidatus Gottesmanbacteria bacterium RIFCSPLOWO2_01_FULL_43_11b</name>
    <dbReference type="NCBI Taxonomy" id="1798392"/>
    <lineage>
        <taxon>Bacteria</taxon>
        <taxon>Candidatus Gottesmaniibacteriota</taxon>
    </lineage>
</organism>
<dbReference type="GO" id="GO:0005737">
    <property type="term" value="C:cytoplasm"/>
    <property type="evidence" value="ECO:0007669"/>
    <property type="project" value="UniProtKB-SubCell"/>
</dbReference>
<feature type="binding site" evidence="9">
    <location>
        <begin position="79"/>
        <end position="81"/>
    </location>
    <ligand>
        <name>L-histidine</name>
        <dbReference type="ChEBI" id="CHEBI:57595"/>
    </ligand>
</feature>
<dbReference type="Pfam" id="PF03129">
    <property type="entry name" value="HGTP_anticodon"/>
    <property type="match status" value="1"/>
</dbReference>
<evidence type="ECO:0000256" key="5">
    <source>
        <dbReference type="ARBA" id="ARBA00022917"/>
    </source>
</evidence>
<dbReference type="GO" id="GO:0004821">
    <property type="term" value="F:histidine-tRNA ligase activity"/>
    <property type="evidence" value="ECO:0007669"/>
    <property type="project" value="UniProtKB-UniRule"/>
</dbReference>
<feature type="binding site" evidence="9">
    <location>
        <position position="238"/>
    </location>
    <ligand>
        <name>L-histidine</name>
        <dbReference type="ChEBI" id="CHEBI:57595"/>
    </ligand>
</feature>
<gene>
    <name evidence="8" type="primary">hisS</name>
    <name evidence="11" type="ORF">A3A79_00735</name>
</gene>
<dbReference type="HAMAP" id="MF_00127">
    <property type="entry name" value="His_tRNA_synth"/>
    <property type="match status" value="1"/>
</dbReference>
<dbReference type="Gene3D" id="3.30.930.10">
    <property type="entry name" value="Bira Bifunctional Protein, Domain 2"/>
    <property type="match status" value="1"/>
</dbReference>
<dbReference type="Proteomes" id="UP000178759">
    <property type="component" value="Unassembled WGS sequence"/>
</dbReference>
<dbReference type="Pfam" id="PF13393">
    <property type="entry name" value="tRNA-synt_His"/>
    <property type="match status" value="2"/>
</dbReference>
<dbReference type="CDD" id="cd00859">
    <property type="entry name" value="HisRS_anticodon"/>
    <property type="match status" value="1"/>
</dbReference>
<evidence type="ECO:0000256" key="2">
    <source>
        <dbReference type="ARBA" id="ARBA00022598"/>
    </source>
</evidence>
<evidence type="ECO:0000256" key="6">
    <source>
        <dbReference type="ARBA" id="ARBA00023146"/>
    </source>
</evidence>
<evidence type="ECO:0000256" key="7">
    <source>
        <dbReference type="ARBA" id="ARBA00047639"/>
    </source>
</evidence>
<comment type="caution">
    <text evidence="11">The sequence shown here is derived from an EMBL/GenBank/DDBJ whole genome shotgun (WGS) entry which is preliminary data.</text>
</comment>
<evidence type="ECO:0000256" key="4">
    <source>
        <dbReference type="ARBA" id="ARBA00022840"/>
    </source>
</evidence>
<evidence type="ECO:0000256" key="8">
    <source>
        <dbReference type="HAMAP-Rule" id="MF_00127"/>
    </source>
</evidence>